<gene>
    <name evidence="2" type="ORF">LR48_Vigan08g144100</name>
</gene>
<name>A0A0L9V7G2_PHAAN</name>
<evidence type="ECO:0000256" key="1">
    <source>
        <dbReference type="SAM" id="Coils"/>
    </source>
</evidence>
<keyword evidence="1" id="KW-0175">Coiled coil</keyword>
<dbReference type="EMBL" id="CM003378">
    <property type="protein sequence ID" value="KOM50614.1"/>
    <property type="molecule type" value="Genomic_DNA"/>
</dbReference>
<evidence type="ECO:0000313" key="3">
    <source>
        <dbReference type="Proteomes" id="UP000053144"/>
    </source>
</evidence>
<reference evidence="3" key="1">
    <citation type="journal article" date="2015" name="Proc. Natl. Acad. Sci. U.S.A.">
        <title>Genome sequencing of adzuki bean (Vigna angularis) provides insight into high starch and low fat accumulation and domestication.</title>
        <authorList>
            <person name="Yang K."/>
            <person name="Tian Z."/>
            <person name="Chen C."/>
            <person name="Luo L."/>
            <person name="Zhao B."/>
            <person name="Wang Z."/>
            <person name="Yu L."/>
            <person name="Li Y."/>
            <person name="Sun Y."/>
            <person name="Li W."/>
            <person name="Chen Y."/>
            <person name="Li Y."/>
            <person name="Zhang Y."/>
            <person name="Ai D."/>
            <person name="Zhao J."/>
            <person name="Shang C."/>
            <person name="Ma Y."/>
            <person name="Wu B."/>
            <person name="Wang M."/>
            <person name="Gao L."/>
            <person name="Sun D."/>
            <person name="Zhang P."/>
            <person name="Guo F."/>
            <person name="Wang W."/>
            <person name="Li Y."/>
            <person name="Wang J."/>
            <person name="Varshney R.K."/>
            <person name="Wang J."/>
            <person name="Ling H.Q."/>
            <person name="Wan P."/>
        </authorList>
    </citation>
    <scope>NUCLEOTIDE SEQUENCE</scope>
    <source>
        <strain evidence="3">cv. Jingnong 6</strain>
    </source>
</reference>
<sequence>MARARSGRYRGRGGRTWIEQLRKSNLRLQIENSDLSRRLDSTQLLANAVLEEAETQALKEEGERLRQENEGLTKELEQLHADRCSDLEESIAEANYSL</sequence>
<dbReference type="STRING" id="3914.A0A0L9V7G2"/>
<evidence type="ECO:0000313" key="2">
    <source>
        <dbReference type="EMBL" id="KOM50614.1"/>
    </source>
</evidence>
<proteinExistence type="predicted"/>
<dbReference type="AlphaFoldDB" id="A0A0L9V7G2"/>
<dbReference type="Proteomes" id="UP000053144">
    <property type="component" value="Chromosome 8"/>
</dbReference>
<accession>A0A0L9V7G2</accession>
<feature type="coiled-coil region" evidence="1">
    <location>
        <begin position="18"/>
        <end position="82"/>
    </location>
</feature>
<protein>
    <submittedName>
        <fullName evidence="2">Uncharacterized protein</fullName>
    </submittedName>
</protein>
<dbReference type="Gramene" id="KOM50614">
    <property type="protein sequence ID" value="KOM50614"/>
    <property type="gene ID" value="LR48_Vigan08g144100"/>
</dbReference>
<organism evidence="2 3">
    <name type="scientific">Phaseolus angularis</name>
    <name type="common">Azuki bean</name>
    <name type="synonym">Vigna angularis</name>
    <dbReference type="NCBI Taxonomy" id="3914"/>
    <lineage>
        <taxon>Eukaryota</taxon>
        <taxon>Viridiplantae</taxon>
        <taxon>Streptophyta</taxon>
        <taxon>Embryophyta</taxon>
        <taxon>Tracheophyta</taxon>
        <taxon>Spermatophyta</taxon>
        <taxon>Magnoliopsida</taxon>
        <taxon>eudicotyledons</taxon>
        <taxon>Gunneridae</taxon>
        <taxon>Pentapetalae</taxon>
        <taxon>rosids</taxon>
        <taxon>fabids</taxon>
        <taxon>Fabales</taxon>
        <taxon>Fabaceae</taxon>
        <taxon>Papilionoideae</taxon>
        <taxon>50 kb inversion clade</taxon>
        <taxon>NPAAA clade</taxon>
        <taxon>indigoferoid/millettioid clade</taxon>
        <taxon>Phaseoleae</taxon>
        <taxon>Vigna</taxon>
    </lineage>
</organism>